<name>A0ABV8JB40_9BACL</name>
<keyword evidence="2" id="KW-1185">Reference proteome</keyword>
<dbReference type="EMBL" id="JBHSAP010000004">
    <property type="protein sequence ID" value="MFC4075510.1"/>
    <property type="molecule type" value="Genomic_DNA"/>
</dbReference>
<dbReference type="RefSeq" id="WP_380701493.1">
    <property type="nucleotide sequence ID" value="NZ_JBHSAP010000004.1"/>
</dbReference>
<accession>A0ABV8JB40</accession>
<comment type="caution">
    <text evidence="1">The sequence shown here is derived from an EMBL/GenBank/DDBJ whole genome shotgun (WGS) entry which is preliminary data.</text>
</comment>
<organism evidence="1 2">
    <name type="scientific">Salinithrix halophila</name>
    <dbReference type="NCBI Taxonomy" id="1485204"/>
    <lineage>
        <taxon>Bacteria</taxon>
        <taxon>Bacillati</taxon>
        <taxon>Bacillota</taxon>
        <taxon>Bacilli</taxon>
        <taxon>Bacillales</taxon>
        <taxon>Thermoactinomycetaceae</taxon>
        <taxon>Salinithrix</taxon>
    </lineage>
</organism>
<reference evidence="2" key="1">
    <citation type="journal article" date="2019" name="Int. J. Syst. Evol. Microbiol.">
        <title>The Global Catalogue of Microorganisms (GCM) 10K type strain sequencing project: providing services to taxonomists for standard genome sequencing and annotation.</title>
        <authorList>
            <consortium name="The Broad Institute Genomics Platform"/>
            <consortium name="The Broad Institute Genome Sequencing Center for Infectious Disease"/>
            <person name="Wu L."/>
            <person name="Ma J."/>
        </authorList>
    </citation>
    <scope>NUCLEOTIDE SEQUENCE [LARGE SCALE GENOMIC DNA]</scope>
    <source>
        <strain evidence="2">IBRC-M 10813</strain>
    </source>
</reference>
<evidence type="ECO:0000313" key="1">
    <source>
        <dbReference type="EMBL" id="MFC4075510.1"/>
    </source>
</evidence>
<protein>
    <submittedName>
        <fullName evidence="1">Uncharacterized protein</fullName>
    </submittedName>
</protein>
<evidence type="ECO:0000313" key="2">
    <source>
        <dbReference type="Proteomes" id="UP001595843"/>
    </source>
</evidence>
<sequence>MTPKTVYPENFTELQIDDMGELALNQFKQNKKFPYKEVDGVVTPVKFSSIVKGPNGKIIEVEGFVVPKSADYITTHYPKFDSNSNRIKKEK</sequence>
<proteinExistence type="predicted"/>
<dbReference type="Proteomes" id="UP001595843">
    <property type="component" value="Unassembled WGS sequence"/>
</dbReference>
<gene>
    <name evidence="1" type="ORF">ACFOUO_01645</name>
</gene>